<evidence type="ECO:0000256" key="1">
    <source>
        <dbReference type="SAM" id="MobiDB-lite"/>
    </source>
</evidence>
<comment type="caution">
    <text evidence="2">The sequence shown here is derived from an EMBL/GenBank/DDBJ whole genome shotgun (WGS) entry which is preliminary data.</text>
</comment>
<feature type="non-terminal residue" evidence="2">
    <location>
        <position position="179"/>
    </location>
</feature>
<reference evidence="2" key="1">
    <citation type="submission" date="2022-11" db="EMBL/GenBank/DDBJ databases">
        <title>Chromosome-level genome of Pogonophryne albipinna.</title>
        <authorList>
            <person name="Jo E."/>
        </authorList>
    </citation>
    <scope>NUCLEOTIDE SEQUENCE</scope>
    <source>
        <strain evidence="2">SGF0006</strain>
        <tissue evidence="2">Muscle</tissue>
    </source>
</reference>
<dbReference type="AlphaFoldDB" id="A0AAD6BEP1"/>
<dbReference type="Proteomes" id="UP001219934">
    <property type="component" value="Unassembled WGS sequence"/>
</dbReference>
<gene>
    <name evidence="2" type="ORF">JOQ06_005941</name>
</gene>
<evidence type="ECO:0000313" key="3">
    <source>
        <dbReference type="Proteomes" id="UP001219934"/>
    </source>
</evidence>
<name>A0AAD6BEP1_9TELE</name>
<organism evidence="2 3">
    <name type="scientific">Pogonophryne albipinna</name>
    <dbReference type="NCBI Taxonomy" id="1090488"/>
    <lineage>
        <taxon>Eukaryota</taxon>
        <taxon>Metazoa</taxon>
        <taxon>Chordata</taxon>
        <taxon>Craniata</taxon>
        <taxon>Vertebrata</taxon>
        <taxon>Euteleostomi</taxon>
        <taxon>Actinopterygii</taxon>
        <taxon>Neopterygii</taxon>
        <taxon>Teleostei</taxon>
        <taxon>Neoteleostei</taxon>
        <taxon>Acanthomorphata</taxon>
        <taxon>Eupercaria</taxon>
        <taxon>Perciformes</taxon>
        <taxon>Notothenioidei</taxon>
        <taxon>Pogonophryne</taxon>
    </lineage>
</organism>
<proteinExistence type="predicted"/>
<protein>
    <submittedName>
        <fullName evidence="2">Uncharacterized protein</fullName>
    </submittedName>
</protein>
<dbReference type="EMBL" id="JAPTMU010000005">
    <property type="protein sequence ID" value="KAJ4943440.1"/>
    <property type="molecule type" value="Genomic_DNA"/>
</dbReference>
<keyword evidence="3" id="KW-1185">Reference proteome</keyword>
<feature type="region of interest" description="Disordered" evidence="1">
    <location>
        <begin position="139"/>
        <end position="179"/>
    </location>
</feature>
<sequence length="179" mass="19784">MTPNIKHIPLSRFLSHDQTKPDLTDYLAAKILEYNRGSSKLIITAESDKLPPTLGALKQHILRVHVQTRVWAQAAITLQDPQPDPLHNGYFRDSDGMKPTTTEVLTAPKAVIEMCSSQCQNDNDSHAVMDESDGPWCDYRQTSHLEGGERPQQLVSQPWEKSRGGKNGKEKGISAIGGG</sequence>
<feature type="compositionally biased region" description="Basic and acidic residues" evidence="1">
    <location>
        <begin position="160"/>
        <end position="172"/>
    </location>
</feature>
<accession>A0AAD6BEP1</accession>
<evidence type="ECO:0000313" key="2">
    <source>
        <dbReference type="EMBL" id="KAJ4943440.1"/>
    </source>
</evidence>